<dbReference type="AlphaFoldDB" id="A0A1X2HGJ7"/>
<dbReference type="InParanoid" id="A0A1X2HGJ7"/>
<proteinExistence type="predicted"/>
<feature type="transmembrane region" description="Helical" evidence="2">
    <location>
        <begin position="115"/>
        <end position="135"/>
    </location>
</feature>
<evidence type="ECO:0000256" key="1">
    <source>
        <dbReference type="SAM" id="MobiDB-lite"/>
    </source>
</evidence>
<feature type="region of interest" description="Disordered" evidence="1">
    <location>
        <begin position="1"/>
        <end position="52"/>
    </location>
</feature>
<feature type="transmembrane region" description="Helical" evidence="2">
    <location>
        <begin position="174"/>
        <end position="192"/>
    </location>
</feature>
<evidence type="ECO:0000313" key="4">
    <source>
        <dbReference type="Proteomes" id="UP000242180"/>
    </source>
</evidence>
<dbReference type="InterPro" id="IPR021514">
    <property type="entry name" value="DUF3176"/>
</dbReference>
<keyword evidence="2" id="KW-0812">Transmembrane</keyword>
<organism evidence="3 4">
    <name type="scientific">Syncephalastrum racemosum</name>
    <name type="common">Filamentous fungus</name>
    <dbReference type="NCBI Taxonomy" id="13706"/>
    <lineage>
        <taxon>Eukaryota</taxon>
        <taxon>Fungi</taxon>
        <taxon>Fungi incertae sedis</taxon>
        <taxon>Mucoromycota</taxon>
        <taxon>Mucoromycotina</taxon>
        <taxon>Mucoromycetes</taxon>
        <taxon>Mucorales</taxon>
        <taxon>Syncephalastraceae</taxon>
        <taxon>Syncephalastrum</taxon>
    </lineage>
</organism>
<dbReference type="STRING" id="13706.A0A1X2HGJ7"/>
<protein>
    <submittedName>
        <fullName evidence="3">Uncharacterized protein</fullName>
    </submittedName>
</protein>
<dbReference type="Pfam" id="PF11374">
    <property type="entry name" value="DUF3176"/>
    <property type="match status" value="1"/>
</dbReference>
<evidence type="ECO:0000256" key="2">
    <source>
        <dbReference type="SAM" id="Phobius"/>
    </source>
</evidence>
<accession>A0A1X2HGJ7</accession>
<name>A0A1X2HGJ7_SYNRA</name>
<dbReference type="EMBL" id="MCGN01000004">
    <property type="protein sequence ID" value="ORY98040.1"/>
    <property type="molecule type" value="Genomic_DNA"/>
</dbReference>
<dbReference type="Proteomes" id="UP000242180">
    <property type="component" value="Unassembled WGS sequence"/>
</dbReference>
<sequence>MPAEDTEPPSATTAAARGDEGVVQPPSYHRQGSSSRDIHDDSPSTTEESLDKKPSLSETFLYRLSTTRELFSMIFLPITNVVVSVALMGVLIYVYQRSEGMHVSEKLGTMTPPALVSLLITLLKMCIAGGIGFALSEYKWVHLQDGGKLSLLDFYDACTRGFGGILRIFTRSLYLDKVLLPAIIFHIALIALSPGSQQILRLVTPSMCVRPASIPGVGPGAGLSANNITHSSMSSLQYPYDPRQNFGLEANYPITFALDSVAYNTSFSINGWRPTDAVNTTFKNFPIPSTTMTCEPGSFTETQIINAKDVNNTVTLAQYFNYSDSDPSTYPTTPQYFFPGFMKGRTPYDFEVAWIPTFLNPDYDPGLQQFVGNQSFVILSKQGRADYGNVSAAEAQVDICTLHSAINLTDIVMYQAARFVFHTQSTTPIDMDRVMLSNGSAWRLSDMNDEIFYTLLNLYSLQVSIVNTLTLTAQSALQTRIAKHWVQQQPEGRNSILTFTRDVLYKADYATVFARPPMLAVYPDVISCYVNESIYTIDTAAYYTWWLVMWVVALYQTNGISRGNSQIALLVTGLTDNARRMMRGLSHAGQNTLYNHASNIDVTFGETVTSDGRPGHVAFGVQDEMNPIRVRRGSFSAAA</sequence>
<feature type="transmembrane region" description="Helical" evidence="2">
    <location>
        <begin position="70"/>
        <end position="95"/>
    </location>
</feature>
<evidence type="ECO:0000313" key="3">
    <source>
        <dbReference type="EMBL" id="ORY98040.1"/>
    </source>
</evidence>
<keyword evidence="4" id="KW-1185">Reference proteome</keyword>
<comment type="caution">
    <text evidence="3">The sequence shown here is derived from an EMBL/GenBank/DDBJ whole genome shotgun (WGS) entry which is preliminary data.</text>
</comment>
<keyword evidence="2" id="KW-0472">Membrane</keyword>
<dbReference type="OrthoDB" id="5376804at2759"/>
<gene>
    <name evidence="3" type="ORF">BCR43DRAFT_546768</name>
</gene>
<keyword evidence="2" id="KW-1133">Transmembrane helix</keyword>
<reference evidence="3 4" key="1">
    <citation type="submission" date="2016-07" db="EMBL/GenBank/DDBJ databases">
        <title>Pervasive Adenine N6-methylation of Active Genes in Fungi.</title>
        <authorList>
            <consortium name="DOE Joint Genome Institute"/>
            <person name="Mondo S.J."/>
            <person name="Dannebaum R.O."/>
            <person name="Kuo R.C."/>
            <person name="Labutti K."/>
            <person name="Haridas S."/>
            <person name="Kuo A."/>
            <person name="Salamov A."/>
            <person name="Ahrendt S.R."/>
            <person name="Lipzen A."/>
            <person name="Sullivan W."/>
            <person name="Andreopoulos W.B."/>
            <person name="Clum A."/>
            <person name="Lindquist E."/>
            <person name="Daum C."/>
            <person name="Ramamoorthy G.K."/>
            <person name="Gryganskyi A."/>
            <person name="Culley D."/>
            <person name="Magnuson J.K."/>
            <person name="James T.Y."/>
            <person name="O'Malley M.A."/>
            <person name="Stajich J.E."/>
            <person name="Spatafora J.W."/>
            <person name="Visel A."/>
            <person name="Grigoriev I.V."/>
        </authorList>
    </citation>
    <scope>NUCLEOTIDE SEQUENCE [LARGE SCALE GENOMIC DNA]</scope>
    <source>
        <strain evidence="3 4">NRRL 2496</strain>
    </source>
</reference>